<dbReference type="Pfam" id="PF07683">
    <property type="entry name" value="CobW_C"/>
    <property type="match status" value="1"/>
</dbReference>
<dbReference type="Gene3D" id="3.30.1220.10">
    <property type="entry name" value="CobW-like, C-terminal domain"/>
    <property type="match status" value="1"/>
</dbReference>
<keyword evidence="2" id="KW-0378">Hydrolase</keyword>
<comment type="similarity">
    <text evidence="4">Belongs to the SIMIBI class G3E GTPase family. ZNG1 subfamily.</text>
</comment>
<dbReference type="EMBL" id="NMRN01000021">
    <property type="protein sequence ID" value="PAS93187.1"/>
    <property type="molecule type" value="Genomic_DNA"/>
</dbReference>
<evidence type="ECO:0000313" key="10">
    <source>
        <dbReference type="Proteomes" id="UP000216107"/>
    </source>
</evidence>
<evidence type="ECO:0000313" key="11">
    <source>
        <dbReference type="Proteomes" id="UP000623509"/>
    </source>
</evidence>
<evidence type="ECO:0000259" key="7">
    <source>
        <dbReference type="SMART" id="SM00833"/>
    </source>
</evidence>
<evidence type="ECO:0000256" key="5">
    <source>
        <dbReference type="ARBA" id="ARBA00045658"/>
    </source>
</evidence>
<dbReference type="SUPFAM" id="SSF90002">
    <property type="entry name" value="Hypothetical protein YjiA, C-terminal domain"/>
    <property type="match status" value="1"/>
</dbReference>
<dbReference type="InterPro" id="IPR003495">
    <property type="entry name" value="CobW/HypB/UreG_nucleotide-bd"/>
</dbReference>
<evidence type="ECO:0000256" key="6">
    <source>
        <dbReference type="ARBA" id="ARBA00049117"/>
    </source>
</evidence>
<dbReference type="CDD" id="cd03112">
    <property type="entry name" value="CobW-like"/>
    <property type="match status" value="1"/>
</dbReference>
<dbReference type="Pfam" id="PF02492">
    <property type="entry name" value="cobW"/>
    <property type="match status" value="1"/>
</dbReference>
<protein>
    <submittedName>
        <fullName evidence="9">GTP-binding protein</fullName>
    </submittedName>
</protein>
<proteinExistence type="inferred from homology"/>
<dbReference type="GO" id="GO:0016787">
    <property type="term" value="F:hydrolase activity"/>
    <property type="evidence" value="ECO:0007669"/>
    <property type="project" value="UniProtKB-KW"/>
</dbReference>
<dbReference type="PANTHER" id="PTHR13748">
    <property type="entry name" value="COBW-RELATED"/>
    <property type="match status" value="1"/>
</dbReference>
<accession>A0A272ESY0</accession>
<dbReference type="OrthoDB" id="9808822at2"/>
<evidence type="ECO:0000313" key="8">
    <source>
        <dbReference type="EMBL" id="KAF7600745.1"/>
    </source>
</evidence>
<dbReference type="InterPro" id="IPR027417">
    <property type="entry name" value="P-loop_NTPase"/>
</dbReference>
<dbReference type="Proteomes" id="UP000623509">
    <property type="component" value="Unassembled WGS sequence"/>
</dbReference>
<dbReference type="EMBL" id="MDUX01000002">
    <property type="protein sequence ID" value="KAF7600745.1"/>
    <property type="molecule type" value="Genomic_DNA"/>
</dbReference>
<keyword evidence="3" id="KW-0143">Chaperone</keyword>
<reference evidence="8 11" key="1">
    <citation type="submission" date="2016-08" db="EMBL/GenBank/DDBJ databases">
        <title>Candidatus Dactylopiibacterium carminicum genome sequence.</title>
        <authorList>
            <person name="Ramirez-Puebla S.T."/>
            <person name="Ormeno-Orrillo E."/>
            <person name="Vera-Ponce De Leon A."/>
            <person name="Luis L."/>
            <person name="Sanchez-Flores A."/>
            <person name="Monica R."/>
            <person name="Martinez-Romero E."/>
        </authorList>
    </citation>
    <scope>NUCLEOTIDE SEQUENCE [LARGE SCALE GENOMIC DNA]</scope>
    <source>
        <strain evidence="8">END1</strain>
    </source>
</reference>
<comment type="caution">
    <text evidence="9">The sequence shown here is derived from an EMBL/GenBank/DDBJ whole genome shotgun (WGS) entry which is preliminary data.</text>
</comment>
<comment type="catalytic activity">
    <reaction evidence="6">
        <text>GTP + H2O = GDP + phosphate + H(+)</text>
        <dbReference type="Rhea" id="RHEA:19669"/>
        <dbReference type="ChEBI" id="CHEBI:15377"/>
        <dbReference type="ChEBI" id="CHEBI:15378"/>
        <dbReference type="ChEBI" id="CHEBI:37565"/>
        <dbReference type="ChEBI" id="CHEBI:43474"/>
        <dbReference type="ChEBI" id="CHEBI:58189"/>
    </reaction>
    <physiologicalReaction direction="left-to-right" evidence="6">
        <dbReference type="Rhea" id="RHEA:19670"/>
    </physiologicalReaction>
</comment>
<evidence type="ECO:0000256" key="1">
    <source>
        <dbReference type="ARBA" id="ARBA00022741"/>
    </source>
</evidence>
<keyword evidence="1" id="KW-0547">Nucleotide-binding</keyword>
<gene>
    <name evidence="8" type="ORF">BGI27_01195</name>
    <name evidence="9" type="ORF">CGU29_08665</name>
</gene>
<dbReference type="InterPro" id="IPR051316">
    <property type="entry name" value="Zinc-reg_GTPase_activator"/>
</dbReference>
<name>A0A272ESY0_9RHOO</name>
<feature type="domain" description="CobW C-terminal" evidence="7">
    <location>
        <begin position="255"/>
        <end position="349"/>
    </location>
</feature>
<dbReference type="InterPro" id="IPR011629">
    <property type="entry name" value="CobW-like_C"/>
</dbReference>
<dbReference type="RefSeq" id="WP_095523093.1">
    <property type="nucleotide sequence ID" value="NZ_MDUX01000002.1"/>
</dbReference>
<dbReference type="GO" id="GO:0005737">
    <property type="term" value="C:cytoplasm"/>
    <property type="evidence" value="ECO:0007669"/>
    <property type="project" value="TreeGrafter"/>
</dbReference>
<evidence type="ECO:0000256" key="3">
    <source>
        <dbReference type="ARBA" id="ARBA00023186"/>
    </source>
</evidence>
<evidence type="ECO:0000313" key="9">
    <source>
        <dbReference type="EMBL" id="PAS93187.1"/>
    </source>
</evidence>
<keyword evidence="11" id="KW-1185">Reference proteome</keyword>
<dbReference type="SUPFAM" id="SSF52540">
    <property type="entry name" value="P-loop containing nucleoside triphosphate hydrolases"/>
    <property type="match status" value="1"/>
</dbReference>
<dbReference type="AlphaFoldDB" id="A0A272ESY0"/>
<sequence>MNSENDARIPVTLLTGFLGSGKTTLLNAMLRAPEMAGCAVLINEVGAIGIDHLLVEQVTEDVVLLESGCLCCTVRGEFSRSLRDLFMRRLRGEVKDLRRVVIETTGLADPAPVAHMLMRDFFLAERFRLDGIVTTVDARNVAWQLGQHEEAVRQVAMADRVVLTKCDLLDEEELADGEARVRRLNPLASQWRSRPGAMPEGLLTGMALYDPASKGEDVLRWLSETAAAEQTRLRTASAFGRRTASVSAVRHDERVETHVLRFTEPFTWPVFSDALDFILSLAGERILRIKGLVAIAGEPGPRVVHGVRQERYPSFSLPAWPDEDRDTRLVFIVRDVPLEALELGFKLRTEAASETTGE</sequence>
<dbReference type="SMART" id="SM00833">
    <property type="entry name" value="CobW_C"/>
    <property type="match status" value="1"/>
</dbReference>
<comment type="function">
    <text evidence="5">Zinc chaperone that directly transfers zinc cofactor to target proteins, thereby activating them. Zinc is transferred from the CXCC motif in the GTPase domain to the zinc binding site in target proteins in a process requiring GTP hydrolysis.</text>
</comment>
<dbReference type="GO" id="GO:0000166">
    <property type="term" value="F:nucleotide binding"/>
    <property type="evidence" value="ECO:0007669"/>
    <property type="project" value="UniProtKB-KW"/>
</dbReference>
<evidence type="ECO:0000256" key="2">
    <source>
        <dbReference type="ARBA" id="ARBA00022801"/>
    </source>
</evidence>
<dbReference type="Proteomes" id="UP000216107">
    <property type="component" value="Unassembled WGS sequence"/>
</dbReference>
<dbReference type="Gene3D" id="3.40.50.300">
    <property type="entry name" value="P-loop containing nucleotide triphosphate hydrolases"/>
    <property type="match status" value="1"/>
</dbReference>
<dbReference type="PANTHER" id="PTHR13748:SF62">
    <property type="entry name" value="COBW DOMAIN-CONTAINING PROTEIN"/>
    <property type="match status" value="1"/>
</dbReference>
<reference evidence="9 10" key="2">
    <citation type="submission" date="2017-07" db="EMBL/GenBank/DDBJ databases">
        <title>Candidatus Dactylopiibacterium carminicum, a nitrogen-fixing symbiont of the cochineal insect Dactylopius coccus and Dactylopius opuntiae (Hemiptera: Coccoidea: Dactylopiidae).</title>
        <authorList>
            <person name="Vera A."/>
        </authorList>
    </citation>
    <scope>NUCLEOTIDE SEQUENCE [LARGE SCALE GENOMIC DNA]</scope>
    <source>
        <strain evidence="9 10">NFDCM</strain>
    </source>
</reference>
<dbReference type="InterPro" id="IPR036627">
    <property type="entry name" value="CobW-likC_sf"/>
</dbReference>
<organism evidence="9 10">
    <name type="scientific">Candidatus Dactylopiibacterium carminicum</name>
    <dbReference type="NCBI Taxonomy" id="857335"/>
    <lineage>
        <taxon>Bacteria</taxon>
        <taxon>Pseudomonadati</taxon>
        <taxon>Pseudomonadota</taxon>
        <taxon>Betaproteobacteria</taxon>
        <taxon>Rhodocyclales</taxon>
        <taxon>Rhodocyclaceae</taxon>
        <taxon>Candidatus Dactylopiibacterium</taxon>
    </lineage>
</organism>
<evidence type="ECO:0000256" key="4">
    <source>
        <dbReference type="ARBA" id="ARBA00034320"/>
    </source>
</evidence>